<organism evidence="2 4">
    <name type="scientific">Phytophthora infestans</name>
    <name type="common">Potato late blight agent</name>
    <name type="synonym">Botrytis infestans</name>
    <dbReference type="NCBI Taxonomy" id="4787"/>
    <lineage>
        <taxon>Eukaryota</taxon>
        <taxon>Sar</taxon>
        <taxon>Stramenopiles</taxon>
        <taxon>Oomycota</taxon>
        <taxon>Peronosporomycetes</taxon>
        <taxon>Peronosporales</taxon>
        <taxon>Peronosporaceae</taxon>
        <taxon>Phytophthora</taxon>
    </lineage>
</organism>
<gene>
    <name evidence="2" type="ORF">GN244_ATG03044</name>
    <name evidence="3" type="ORF">GN958_ATG17635</name>
</gene>
<keyword evidence="4" id="KW-1185">Reference proteome</keyword>
<dbReference type="AlphaFoldDB" id="A0A833TA42"/>
<accession>A0A833TA42</accession>
<evidence type="ECO:0000313" key="4">
    <source>
        <dbReference type="Proteomes" id="UP000602510"/>
    </source>
</evidence>
<dbReference type="Proteomes" id="UP000704712">
    <property type="component" value="Unassembled WGS sequence"/>
</dbReference>
<evidence type="ECO:0000313" key="2">
    <source>
        <dbReference type="EMBL" id="KAF4044589.1"/>
    </source>
</evidence>
<evidence type="ECO:0008006" key="5">
    <source>
        <dbReference type="Google" id="ProtNLM"/>
    </source>
</evidence>
<evidence type="ECO:0000256" key="1">
    <source>
        <dbReference type="SAM" id="SignalP"/>
    </source>
</evidence>
<dbReference type="EMBL" id="WSZM01000064">
    <property type="protein sequence ID" value="KAF4044589.1"/>
    <property type="molecule type" value="Genomic_DNA"/>
</dbReference>
<reference evidence="2" key="1">
    <citation type="submission" date="2020-04" db="EMBL/GenBank/DDBJ databases">
        <title>Hybrid Assembly of Korean Phytophthora infestans isolates.</title>
        <authorList>
            <person name="Prokchorchik M."/>
            <person name="Lee Y."/>
            <person name="Seo J."/>
            <person name="Cho J.-H."/>
            <person name="Park Y.-E."/>
            <person name="Jang D.-C."/>
            <person name="Im J.-S."/>
            <person name="Choi J.-G."/>
            <person name="Park H.-J."/>
            <person name="Lee G.-B."/>
            <person name="Lee Y.-G."/>
            <person name="Hong S.-Y."/>
            <person name="Cho K."/>
            <person name="Sohn K.H."/>
        </authorList>
    </citation>
    <scope>NUCLEOTIDE SEQUENCE</scope>
    <source>
        <strain evidence="2">KR_1_A1</strain>
        <strain evidence="3">KR_2_A2</strain>
    </source>
</reference>
<protein>
    <recommendedName>
        <fullName evidence="5">Secreted RxLR effector peptide protein</fullName>
    </recommendedName>
</protein>
<dbReference type="Proteomes" id="UP000602510">
    <property type="component" value="Unassembled WGS sequence"/>
</dbReference>
<feature type="signal peptide" evidence="1">
    <location>
        <begin position="1"/>
        <end position="24"/>
    </location>
</feature>
<feature type="chain" id="PRO_5036239769" description="Secreted RxLR effector peptide protein" evidence="1">
    <location>
        <begin position="25"/>
        <end position="187"/>
    </location>
</feature>
<comment type="caution">
    <text evidence="2">The sequence shown here is derived from an EMBL/GenBank/DDBJ whole genome shotgun (WGS) entry which is preliminary data.</text>
</comment>
<keyword evidence="1" id="KW-0732">Signal</keyword>
<name>A0A833TA42_PHYIN</name>
<evidence type="ECO:0000313" key="3">
    <source>
        <dbReference type="EMBL" id="KAF4133174.1"/>
    </source>
</evidence>
<sequence length="187" mass="20060">MRCSLFVVAVAVTFAVNLLSFASAKEQATIISFKDMWRGAMAKVKENPSKFKGWTSAATNENAIVKYKETSKLLIPSAKNSKNALRGAGPLASDSTKNLERAIVKIESGVKLKPLNTASGKWKGDFAKLKAAGQFKNADEKQVAKVTEGIAQEIVKNPSKSQKMMKAGEISFGVGMTVLVAATLSFE</sequence>
<dbReference type="EMBL" id="JAACNO010002436">
    <property type="protein sequence ID" value="KAF4133174.1"/>
    <property type="molecule type" value="Genomic_DNA"/>
</dbReference>
<proteinExistence type="predicted"/>